<reference evidence="4" key="1">
    <citation type="submission" date="2019-11" db="EMBL/GenBank/DDBJ databases">
        <authorList>
            <person name="Feng L."/>
        </authorList>
    </citation>
    <scope>NUCLEOTIDE SEQUENCE</scope>
    <source>
        <strain evidence="4">BgluceraseaLFYP119</strain>
    </source>
</reference>
<accession>A0A6N2U953</accession>
<sequence length="449" mass="50412">MKKRIWKRIKKAGTAALAAAIMLGNSALYQGNAEEQAEILFESDAKGEYCEQERVPLEGDGEKESIFTEEEIREEETEDILAGEADSWKDENLLEKEKNQETDIFTAEEENKEEDPGHGEMETEEDFEEEEVPGEENPSETEADKEKTAEFILKVRPETETARAGSRILYRVTVENTGEIPLENLKFQEDIGGEELSGQWETVNGEPLVEERGILLEQGQEKCFYLYISLPESWEKPVDLHLTASARYYSLEGWKELTDRADLTTKVLPLKAEFEVTKTADRSIAAAGDQIFFQICIRNTGERTLHSVLTTEKFQMEGMTARFLEKEGVTLNRDRTKALIKKIDPGYSFSLQAAVTVSEDVGDSELINEVEVTTEETGKRAVSAREKIQIYGKQEEENIEISEEENAEAAAEPISSNPKTGDGSQGEIWVGICLSSLAAAGLLLRKTRR</sequence>
<dbReference type="PANTHER" id="PTHR34819">
    <property type="entry name" value="LARGE CYSTEINE-RICH PERIPLASMIC PROTEIN OMCB"/>
    <property type="match status" value="1"/>
</dbReference>
<keyword evidence="2" id="KW-0732">Signal</keyword>
<gene>
    <name evidence="4" type="ORF">BGLFYP119_01963</name>
</gene>
<protein>
    <recommendedName>
        <fullName evidence="3">DUF11 domain-containing protein</fullName>
    </recommendedName>
</protein>
<organism evidence="4">
    <name type="scientific">Blautia glucerasea</name>
    <dbReference type="NCBI Taxonomy" id="536633"/>
    <lineage>
        <taxon>Bacteria</taxon>
        <taxon>Bacillati</taxon>
        <taxon>Bacillota</taxon>
        <taxon>Clostridia</taxon>
        <taxon>Lachnospirales</taxon>
        <taxon>Lachnospiraceae</taxon>
        <taxon>Blautia</taxon>
    </lineage>
</organism>
<feature type="region of interest" description="Disordered" evidence="1">
    <location>
        <begin position="405"/>
        <end position="424"/>
    </location>
</feature>
<dbReference type="RefSeq" id="WP_156354415.1">
    <property type="nucleotide sequence ID" value="NZ_CACRST010000018.1"/>
</dbReference>
<feature type="region of interest" description="Disordered" evidence="1">
    <location>
        <begin position="71"/>
        <end position="146"/>
    </location>
</feature>
<evidence type="ECO:0000256" key="1">
    <source>
        <dbReference type="SAM" id="MobiDB-lite"/>
    </source>
</evidence>
<dbReference type="InterPro" id="IPR001434">
    <property type="entry name" value="OmcB-like_DUF11"/>
</dbReference>
<dbReference type="InterPro" id="IPR047589">
    <property type="entry name" value="DUF11_rpt"/>
</dbReference>
<evidence type="ECO:0000259" key="3">
    <source>
        <dbReference type="Pfam" id="PF01345"/>
    </source>
</evidence>
<feature type="compositionally biased region" description="Basic and acidic residues" evidence="1">
    <location>
        <begin position="86"/>
        <end position="101"/>
    </location>
</feature>
<feature type="signal peptide" evidence="2">
    <location>
        <begin position="1"/>
        <end position="29"/>
    </location>
</feature>
<feature type="chain" id="PRO_5039056393" description="DUF11 domain-containing protein" evidence="2">
    <location>
        <begin position="30"/>
        <end position="449"/>
    </location>
</feature>
<dbReference type="NCBIfam" id="TIGR01167">
    <property type="entry name" value="LPXTG_anchor"/>
    <property type="match status" value="1"/>
</dbReference>
<feature type="compositionally biased region" description="Low complexity" evidence="1">
    <location>
        <begin position="408"/>
        <end position="418"/>
    </location>
</feature>
<dbReference type="Pfam" id="PF01345">
    <property type="entry name" value="DUF11"/>
    <property type="match status" value="1"/>
</dbReference>
<feature type="compositionally biased region" description="Acidic residues" evidence="1">
    <location>
        <begin position="71"/>
        <end position="81"/>
    </location>
</feature>
<dbReference type="AlphaFoldDB" id="A0A6N2U953"/>
<evidence type="ECO:0000313" key="4">
    <source>
        <dbReference type="EMBL" id="VYT13957.1"/>
    </source>
</evidence>
<dbReference type="InterPro" id="IPR051172">
    <property type="entry name" value="Chlamydia_OmcB"/>
</dbReference>
<dbReference type="EMBL" id="CACRST010000018">
    <property type="protein sequence ID" value="VYT13957.1"/>
    <property type="molecule type" value="Genomic_DNA"/>
</dbReference>
<feature type="compositionally biased region" description="Acidic residues" evidence="1">
    <location>
        <begin position="122"/>
        <end position="141"/>
    </location>
</feature>
<dbReference type="PANTHER" id="PTHR34819:SF3">
    <property type="entry name" value="CELL SURFACE PROTEIN"/>
    <property type="match status" value="1"/>
</dbReference>
<evidence type="ECO:0000256" key="2">
    <source>
        <dbReference type="SAM" id="SignalP"/>
    </source>
</evidence>
<proteinExistence type="predicted"/>
<feature type="domain" description="DUF11" evidence="3">
    <location>
        <begin position="275"/>
        <end position="376"/>
    </location>
</feature>
<name>A0A6N2U953_9FIRM</name>
<dbReference type="NCBIfam" id="TIGR01451">
    <property type="entry name" value="B_ant_repeat"/>
    <property type="match status" value="1"/>
</dbReference>